<evidence type="ECO:0000313" key="6">
    <source>
        <dbReference type="EMBL" id="MBO0351070.1"/>
    </source>
</evidence>
<dbReference type="InterPro" id="IPR018511">
    <property type="entry name" value="Hemolysin-typ_Ca-bd_CS"/>
</dbReference>
<feature type="domain" description="Calx-beta" evidence="5">
    <location>
        <begin position="699"/>
        <end position="797"/>
    </location>
</feature>
<feature type="domain" description="Calx-beta" evidence="5">
    <location>
        <begin position="363"/>
        <end position="461"/>
    </location>
</feature>
<evidence type="ECO:0000256" key="3">
    <source>
        <dbReference type="ARBA" id="ARBA00022837"/>
    </source>
</evidence>
<evidence type="ECO:0000256" key="2">
    <source>
        <dbReference type="ARBA" id="ARBA00022737"/>
    </source>
</evidence>
<keyword evidence="7" id="KW-1185">Reference proteome</keyword>
<dbReference type="InterPro" id="IPR051171">
    <property type="entry name" value="CaCA"/>
</dbReference>
<dbReference type="PANTHER" id="PTHR11878:SF65">
    <property type="entry name" value="NA_CA-EXCHANGE PROTEIN, ISOFORM G"/>
    <property type="match status" value="1"/>
</dbReference>
<dbReference type="RefSeq" id="WP_207089528.1">
    <property type="nucleotide sequence ID" value="NZ_JAFLQW010000491.1"/>
</dbReference>
<gene>
    <name evidence="6" type="ORF">J0895_18740</name>
</gene>
<evidence type="ECO:0000313" key="7">
    <source>
        <dbReference type="Proteomes" id="UP000664844"/>
    </source>
</evidence>
<feature type="domain" description="Calx-beta" evidence="5">
    <location>
        <begin position="248"/>
        <end position="346"/>
    </location>
</feature>
<dbReference type="Proteomes" id="UP000664844">
    <property type="component" value="Unassembled WGS sequence"/>
</dbReference>
<feature type="domain" description="Calx-beta" evidence="5">
    <location>
        <begin position="137"/>
        <end position="234"/>
    </location>
</feature>
<comment type="caution">
    <text evidence="6">The sequence shown here is derived from an EMBL/GenBank/DDBJ whole genome shotgun (WGS) entry which is preliminary data.</text>
</comment>
<keyword evidence="4" id="KW-0406">Ion transport</keyword>
<organism evidence="6 7">
    <name type="scientific">Phormidium pseudopriestleyi FRX01</name>
    <dbReference type="NCBI Taxonomy" id="1759528"/>
    <lineage>
        <taxon>Bacteria</taxon>
        <taxon>Bacillati</taxon>
        <taxon>Cyanobacteriota</taxon>
        <taxon>Cyanophyceae</taxon>
        <taxon>Oscillatoriophycideae</taxon>
        <taxon>Oscillatoriales</taxon>
        <taxon>Oscillatoriaceae</taxon>
        <taxon>Phormidium</taxon>
    </lineage>
</organism>
<sequence length="979" mass="102283">MTFIFGDNQGNTLIGTDSDDTIIGGDGNDSILGNAGEDILFGGLGEDTLIGGPGADIFVLGSGRDTIVDFQKGVDRLAVSRDLRTAQIRLEPIFERRGNGNSNPVQIATQVVVIQNGDRQVIGEVFGSINLDGTDFLNATLDPLSSVVEFSAANFTVQEGVPSVEVRLLRTGNLSESANVTILPTDRTAIASADYIGGPRTVTFAPRQSQAVVTIPIIDDEILEPTETFNLSLVNPTENLRIGGRSQSTITILDDDIALSFGEQTFTLNDQSEAVATITVLRSGVSDNAVGATITLSPDIPTPPDNLNSQLIQVNFAPGVTAQTVTIPLVNELIAAGVETLNLTLTTPTGGATLGTASTATFALIDDQVNGVTLQFTQTNFSELEDGTLIVPVTVTRTGAINRPVTLTLALEEETATAPFDFDNTPISVTFASGETTQTLSIPIVNDNSIEPAETFSLTLVDPPTGATLGTPNTATFTIVDNDAALQFIRPDFSAVEDGTPIQPIQVQRIGFTNIPTGVTIGLSDGTATAPLDYDPTPIAVEFAPGETLQTVEIPIVDDEIIEPDETINLALLNSTGEATLTEPSTAVFTIVDNDVLLQFSEANFVVNENGTAIAPVTVTRSGRLNQAFSAAIALTNGPATAPFDYDNTPILVNFAPGETVQTVAVPIIDDTESEPTETVQLTLTNPSEGARIGPQNAATLAILDNDIRLEFSAPTFIIEEDGTEILAITVTRAGALHLPAGATLVLADGTATAPFDYDNTPIPVTFAPGETIQTVTIAIANDPIAEVAETLNLALVNPTPGVEIGAQSGATLVIPRSDLPVLLNFEGVINLDPVSGFYGDRGISFSPNALGIMSTDALDALGFPDEFGGNFAPPPSGTTALTYGENGAIVMNVEGGFDNQLSFFYASPFANHQVTLYDGLGASGNILASIPLSTTTAGSLPNVYGEFEQVTLPFNGVARSVSFGSVPNKLILDDILLG</sequence>
<accession>A0ABS3FVB6</accession>
<dbReference type="SUPFAM" id="SSF51120">
    <property type="entry name" value="beta-Roll"/>
    <property type="match status" value="1"/>
</dbReference>
<dbReference type="EMBL" id="JAFLQW010000491">
    <property type="protein sequence ID" value="MBO0351070.1"/>
    <property type="molecule type" value="Genomic_DNA"/>
</dbReference>
<dbReference type="Gene3D" id="2.150.10.10">
    <property type="entry name" value="Serralysin-like metalloprotease, C-terminal"/>
    <property type="match status" value="1"/>
</dbReference>
<dbReference type="SMART" id="SM00237">
    <property type="entry name" value="Calx_beta"/>
    <property type="match status" value="6"/>
</dbReference>
<keyword evidence="1" id="KW-0732">Signal</keyword>
<proteinExistence type="predicted"/>
<dbReference type="InterPro" id="IPR011049">
    <property type="entry name" value="Serralysin-like_metalloprot_C"/>
</dbReference>
<protein>
    <recommendedName>
        <fullName evidence="5">Calx-beta domain-containing protein</fullName>
    </recommendedName>
</protein>
<reference evidence="6 7" key="1">
    <citation type="submission" date="2021-03" db="EMBL/GenBank/DDBJ databases">
        <title>Metabolic Capacity of the Antarctic Cyanobacterium Phormidium pseudopriestleyi that Sustains Oxygenic Photosynthesis in the Presence of Hydrogen Sulfide.</title>
        <authorList>
            <person name="Lumian J.E."/>
            <person name="Jungblut A.D."/>
            <person name="Dillon M.L."/>
            <person name="Hawes I."/>
            <person name="Doran P.T."/>
            <person name="Mackey T.J."/>
            <person name="Dick G.J."/>
            <person name="Grettenberger C.L."/>
            <person name="Sumner D.Y."/>
        </authorList>
    </citation>
    <scope>NUCLEOTIDE SEQUENCE [LARGE SCALE GENOMIC DNA]</scope>
    <source>
        <strain evidence="6 7">FRX01</strain>
    </source>
</reference>
<dbReference type="Pfam" id="PF03160">
    <property type="entry name" value="Calx-beta"/>
    <property type="match status" value="3"/>
</dbReference>
<dbReference type="Gene3D" id="2.60.40.2030">
    <property type="match status" value="6"/>
</dbReference>
<name>A0ABS3FVB6_9CYAN</name>
<dbReference type="SUPFAM" id="SSF141072">
    <property type="entry name" value="CalX-like"/>
    <property type="match status" value="6"/>
</dbReference>
<dbReference type="InterPro" id="IPR038081">
    <property type="entry name" value="CalX-like_sf"/>
</dbReference>
<evidence type="ECO:0000259" key="5">
    <source>
        <dbReference type="SMART" id="SM00237"/>
    </source>
</evidence>
<keyword evidence="2" id="KW-0677">Repeat</keyword>
<keyword evidence="4" id="KW-0813">Transport</keyword>
<keyword evidence="3" id="KW-0106">Calcium</keyword>
<feature type="domain" description="Calx-beta" evidence="5">
    <location>
        <begin position="587"/>
        <end position="685"/>
    </location>
</feature>
<evidence type="ECO:0000256" key="1">
    <source>
        <dbReference type="ARBA" id="ARBA00022729"/>
    </source>
</evidence>
<evidence type="ECO:0000256" key="4">
    <source>
        <dbReference type="ARBA" id="ARBA00023065"/>
    </source>
</evidence>
<dbReference type="PRINTS" id="PR00313">
    <property type="entry name" value="CABNDNGRPT"/>
</dbReference>
<feature type="domain" description="Calx-beta" evidence="5">
    <location>
        <begin position="475"/>
        <end position="573"/>
    </location>
</feature>
<dbReference type="PROSITE" id="PS00330">
    <property type="entry name" value="HEMOLYSIN_CALCIUM"/>
    <property type="match status" value="2"/>
</dbReference>
<dbReference type="PANTHER" id="PTHR11878">
    <property type="entry name" value="SODIUM/CALCIUM EXCHANGER"/>
    <property type="match status" value="1"/>
</dbReference>
<dbReference type="Pfam" id="PF00353">
    <property type="entry name" value="HemolysinCabind"/>
    <property type="match status" value="1"/>
</dbReference>
<dbReference type="InterPro" id="IPR003644">
    <property type="entry name" value="Calx_beta"/>
</dbReference>
<dbReference type="InterPro" id="IPR001343">
    <property type="entry name" value="Hemolysn_Ca-bd"/>
</dbReference>